<dbReference type="PANTHER" id="PTHR43245:SF13">
    <property type="entry name" value="UDP-D-APIOSE_UDP-D-XYLOSE SYNTHASE 2"/>
    <property type="match status" value="1"/>
</dbReference>
<dbReference type="InterPro" id="IPR036291">
    <property type="entry name" value="NAD(P)-bd_dom_sf"/>
</dbReference>
<dbReference type="Gene3D" id="3.40.50.720">
    <property type="entry name" value="NAD(P)-binding Rossmann-like Domain"/>
    <property type="match status" value="1"/>
</dbReference>
<dbReference type="STRING" id="67365.GCA_001704635_03579"/>
<dbReference type="SUPFAM" id="SSF51735">
    <property type="entry name" value="NAD(P)-binding Rossmann-fold domains"/>
    <property type="match status" value="1"/>
</dbReference>
<accession>A0A1R1SGR8</accession>
<feature type="region of interest" description="Disordered" evidence="1">
    <location>
        <begin position="325"/>
        <end position="346"/>
    </location>
</feature>
<dbReference type="Pfam" id="PF01370">
    <property type="entry name" value="Epimerase"/>
    <property type="match status" value="1"/>
</dbReference>
<keyword evidence="4" id="KW-1185">Reference proteome</keyword>
<proteinExistence type="predicted"/>
<dbReference type="AlphaFoldDB" id="A0A1R1SGR8"/>
<dbReference type="GeneID" id="96741179"/>
<dbReference type="Proteomes" id="UP000186168">
    <property type="component" value="Unassembled WGS sequence"/>
</dbReference>
<name>A0A1R1SGR8_9ACTN</name>
<feature type="compositionally biased region" description="Low complexity" evidence="1">
    <location>
        <begin position="325"/>
        <end position="337"/>
    </location>
</feature>
<evidence type="ECO:0000313" key="3">
    <source>
        <dbReference type="EMBL" id="OMI37209.1"/>
    </source>
</evidence>
<sequence length="346" mass="35269">MAASPVPPPRGDRTLAGTPVLVLGGSGYLGRHICSAFGAAGAEVVRVSRGAADGVDDDGCRSVRLDLTAAGPDELARLCADAGARVLVNASGAVWGGGERQMAEANSELVGRLAGAVARIPGRPRLVHLGSAYEYGPARPGTAIAEDWPPAPTTVYGRTKLSGSQAVLRAAAELGVAGTVLRVSVACGPGAPASSLAGAVAAHLAAGRDELRLAPLRDHRDLVDVRDVADAVVAAALAPVAAVTGAVVNIGSGQAVPVRRLVDLMIALSGRPVRVVEDPVLRRTRSDAAWQRLDIGRARRLLGWAPRRTLRESLRDLLAAVGAPRPAAAGAATAIGPRNSHGKDSR</sequence>
<reference evidence="3 4" key="1">
    <citation type="submission" date="2013-05" db="EMBL/GenBank/DDBJ databases">
        <title>Genome sequence of Streptomyces sparsogenes DSM 40356.</title>
        <authorList>
            <person name="Coyne S."/>
            <person name="Seebeck F.P."/>
        </authorList>
    </citation>
    <scope>NUCLEOTIDE SEQUENCE [LARGE SCALE GENOMIC DNA]</scope>
    <source>
        <strain evidence="3 4">DSM 40356</strain>
    </source>
</reference>
<dbReference type="RefSeq" id="WP_065957869.1">
    <property type="nucleotide sequence ID" value="NZ_ASQP01000311.1"/>
</dbReference>
<comment type="caution">
    <text evidence="3">The sequence shown here is derived from an EMBL/GenBank/DDBJ whole genome shotgun (WGS) entry which is preliminary data.</text>
</comment>
<dbReference type="EMBL" id="ASQP01000311">
    <property type="protein sequence ID" value="OMI37209.1"/>
    <property type="molecule type" value="Genomic_DNA"/>
</dbReference>
<evidence type="ECO:0000256" key="1">
    <source>
        <dbReference type="SAM" id="MobiDB-lite"/>
    </source>
</evidence>
<gene>
    <name evidence="3" type="ORF">SPAR_22207</name>
</gene>
<evidence type="ECO:0000313" key="4">
    <source>
        <dbReference type="Proteomes" id="UP000186168"/>
    </source>
</evidence>
<organism evidence="3 4">
    <name type="scientific">Streptomyces sparsogenes DSM 40356</name>
    <dbReference type="NCBI Taxonomy" id="1331668"/>
    <lineage>
        <taxon>Bacteria</taxon>
        <taxon>Bacillati</taxon>
        <taxon>Actinomycetota</taxon>
        <taxon>Actinomycetes</taxon>
        <taxon>Kitasatosporales</taxon>
        <taxon>Streptomycetaceae</taxon>
        <taxon>Streptomyces</taxon>
    </lineage>
</organism>
<dbReference type="PANTHER" id="PTHR43245">
    <property type="entry name" value="BIFUNCTIONAL POLYMYXIN RESISTANCE PROTEIN ARNA"/>
    <property type="match status" value="1"/>
</dbReference>
<evidence type="ECO:0000259" key="2">
    <source>
        <dbReference type="Pfam" id="PF01370"/>
    </source>
</evidence>
<protein>
    <submittedName>
        <fullName evidence="3">NAD-dependent epimerase/dehydratase</fullName>
    </submittedName>
</protein>
<dbReference type="InterPro" id="IPR050177">
    <property type="entry name" value="Lipid_A_modif_metabolic_enz"/>
</dbReference>
<dbReference type="InterPro" id="IPR001509">
    <property type="entry name" value="Epimerase_deHydtase"/>
</dbReference>
<feature type="domain" description="NAD-dependent epimerase/dehydratase" evidence="2">
    <location>
        <begin position="20"/>
        <end position="251"/>
    </location>
</feature>